<keyword evidence="2" id="KW-1185">Reference proteome</keyword>
<name>A0A2V1DGK2_9PLEO</name>
<protein>
    <submittedName>
        <fullName evidence="1">Uncharacterized protein</fullName>
    </submittedName>
</protein>
<evidence type="ECO:0000313" key="1">
    <source>
        <dbReference type="EMBL" id="PVH97161.1"/>
    </source>
</evidence>
<dbReference type="EMBL" id="KZ805444">
    <property type="protein sequence ID" value="PVH97161.1"/>
    <property type="molecule type" value="Genomic_DNA"/>
</dbReference>
<feature type="non-terminal residue" evidence="1">
    <location>
        <position position="1"/>
    </location>
</feature>
<evidence type="ECO:0000313" key="2">
    <source>
        <dbReference type="Proteomes" id="UP000244855"/>
    </source>
</evidence>
<dbReference type="AlphaFoldDB" id="A0A2V1DGK2"/>
<dbReference type="OrthoDB" id="3911445at2759"/>
<feature type="non-terminal residue" evidence="1">
    <location>
        <position position="110"/>
    </location>
</feature>
<sequence length="110" mass="12744">TMSQMLRSLTWVEGQRPKSDSRVINIQMLVDQLAEDPALLSQGEFVIGVINSKSDRRKHITISLQTEDMFARNTARIIHLYSKNDEEKEYDGFEIFPERNIQTKETKSAE</sequence>
<proteinExistence type="predicted"/>
<reference evidence="1 2" key="1">
    <citation type="journal article" date="2018" name="Sci. Rep.">
        <title>Comparative genomics provides insights into the lifestyle and reveals functional heterogeneity of dark septate endophytic fungi.</title>
        <authorList>
            <person name="Knapp D.G."/>
            <person name="Nemeth J.B."/>
            <person name="Barry K."/>
            <person name="Hainaut M."/>
            <person name="Henrissat B."/>
            <person name="Johnson J."/>
            <person name="Kuo A."/>
            <person name="Lim J.H.P."/>
            <person name="Lipzen A."/>
            <person name="Nolan M."/>
            <person name="Ohm R.A."/>
            <person name="Tamas L."/>
            <person name="Grigoriev I.V."/>
            <person name="Spatafora J.W."/>
            <person name="Nagy L.G."/>
            <person name="Kovacs G.M."/>
        </authorList>
    </citation>
    <scope>NUCLEOTIDE SEQUENCE [LARGE SCALE GENOMIC DNA]</scope>
    <source>
        <strain evidence="1 2">DSE2036</strain>
    </source>
</reference>
<organism evidence="1 2">
    <name type="scientific">Periconia macrospinosa</name>
    <dbReference type="NCBI Taxonomy" id="97972"/>
    <lineage>
        <taxon>Eukaryota</taxon>
        <taxon>Fungi</taxon>
        <taxon>Dikarya</taxon>
        <taxon>Ascomycota</taxon>
        <taxon>Pezizomycotina</taxon>
        <taxon>Dothideomycetes</taxon>
        <taxon>Pleosporomycetidae</taxon>
        <taxon>Pleosporales</taxon>
        <taxon>Massarineae</taxon>
        <taxon>Periconiaceae</taxon>
        <taxon>Periconia</taxon>
    </lineage>
</organism>
<accession>A0A2V1DGK2</accession>
<gene>
    <name evidence="1" type="ORF">DM02DRAFT_473031</name>
</gene>
<dbReference type="Proteomes" id="UP000244855">
    <property type="component" value="Unassembled WGS sequence"/>
</dbReference>